<dbReference type="EMBL" id="CAKXAJ010026486">
    <property type="protein sequence ID" value="CAH2268926.1"/>
    <property type="molecule type" value="Genomic_DNA"/>
</dbReference>
<dbReference type="InterPro" id="IPR002557">
    <property type="entry name" value="Chitin-bd_dom"/>
</dbReference>
<gene>
    <name evidence="3" type="primary">jg6954</name>
    <name evidence="3" type="ORF">PAEG_LOCUS27227</name>
</gene>
<comment type="caution">
    <text evidence="3">The sequence shown here is derived from an EMBL/GenBank/DDBJ whole genome shotgun (WGS) entry which is preliminary data.</text>
</comment>
<dbReference type="SUPFAM" id="SSF57625">
    <property type="entry name" value="Invertebrate chitin-binding proteins"/>
    <property type="match status" value="1"/>
</dbReference>
<dbReference type="PROSITE" id="PS50940">
    <property type="entry name" value="CHIT_BIND_II"/>
    <property type="match status" value="1"/>
</dbReference>
<dbReference type="PANTHER" id="PTHR22933:SF18">
    <property type="match status" value="1"/>
</dbReference>
<protein>
    <submittedName>
        <fullName evidence="3">Jg6954 protein</fullName>
    </submittedName>
</protein>
<dbReference type="SMART" id="SM00494">
    <property type="entry name" value="ChtBD2"/>
    <property type="match status" value="1"/>
</dbReference>
<dbReference type="GO" id="GO:0008061">
    <property type="term" value="F:chitin binding"/>
    <property type="evidence" value="ECO:0007669"/>
    <property type="project" value="InterPro"/>
</dbReference>
<feature type="domain" description="Chitin-binding type-2" evidence="2">
    <location>
        <begin position="508"/>
        <end position="567"/>
    </location>
</feature>
<reference evidence="3" key="1">
    <citation type="submission" date="2022-03" db="EMBL/GenBank/DDBJ databases">
        <authorList>
            <person name="Lindestad O."/>
        </authorList>
    </citation>
    <scope>NUCLEOTIDE SEQUENCE</scope>
</reference>
<sequence>MLGGMVIDAQAMGLQKPEAIISTRKFDNSSLLAINERYRRLIPYMTFYYANDLVTPTTEAQKTNNVEVEKAQIIEAGTVTPKEREARVIYPSQGNQNIPRYHGNRLTPINIASSYPTKLYYKEIPAAYHNSPKLNPIYHSTLPEYSGHSGLNNRENVYDRYIPTQIKAPSTPFMVSTRKPYLNVHENVEHPNFQYYSSDQIEAPRYKLVPYEQTPPINIVTAKKQYNPPTALSKEPIYVKPKTSLRPQHFEIYNPYTRPLKTRKPPTTISEIYYERRPDVVPAQPVVESGFQPIANSQFLTTEAPSYYTPSYKGETYPNINNDHNRDSPAVEANTFAPEGNKHILEYVIEPVHTSEREEQSASPDSVTLAELLNSLQINKSIPKPITRENVGASIKTLLQVLSTLNAQAQQNEVETVLSSPKPFEAPEVSIHSTPSPLLTTTPKQLHDLHEEPYLAPIQNPSQHLDEYPTGGGSSQRFPPPVTSDNEGGTPGRPDVDYPILTVIPPTSFDCKTQRYKGFFADTETRCQVWHYCDLNGGQASFLCPNGTIFSQAGLTCDWWFNVRCASTPQLYVLNESLYKYILPHSPKFPEDYSGPLVDKYLSLKFKEMEEQFKKNKNKKVASDKTDSDESTEKDSSIEENASEEQPEESSVNRANVIVESPGSSGNVQRLQDE</sequence>
<evidence type="ECO:0000313" key="3">
    <source>
        <dbReference type="EMBL" id="CAH2268926.1"/>
    </source>
</evidence>
<feature type="region of interest" description="Disordered" evidence="1">
    <location>
        <begin position="614"/>
        <end position="674"/>
    </location>
</feature>
<dbReference type="PANTHER" id="PTHR22933">
    <property type="entry name" value="FI18007P1-RELATED"/>
    <property type="match status" value="1"/>
</dbReference>
<dbReference type="Pfam" id="PF01607">
    <property type="entry name" value="CBM_14"/>
    <property type="match status" value="1"/>
</dbReference>
<evidence type="ECO:0000313" key="4">
    <source>
        <dbReference type="Proteomes" id="UP000838756"/>
    </source>
</evidence>
<dbReference type="Gene3D" id="2.170.140.10">
    <property type="entry name" value="Chitin binding domain"/>
    <property type="match status" value="1"/>
</dbReference>
<evidence type="ECO:0000256" key="1">
    <source>
        <dbReference type="SAM" id="MobiDB-lite"/>
    </source>
</evidence>
<dbReference type="Proteomes" id="UP000838756">
    <property type="component" value="Unassembled WGS sequence"/>
</dbReference>
<keyword evidence="4" id="KW-1185">Reference proteome</keyword>
<name>A0A8S4SKC4_9NEOP</name>
<organism evidence="3 4">
    <name type="scientific">Pararge aegeria aegeria</name>
    <dbReference type="NCBI Taxonomy" id="348720"/>
    <lineage>
        <taxon>Eukaryota</taxon>
        <taxon>Metazoa</taxon>
        <taxon>Ecdysozoa</taxon>
        <taxon>Arthropoda</taxon>
        <taxon>Hexapoda</taxon>
        <taxon>Insecta</taxon>
        <taxon>Pterygota</taxon>
        <taxon>Neoptera</taxon>
        <taxon>Endopterygota</taxon>
        <taxon>Lepidoptera</taxon>
        <taxon>Glossata</taxon>
        <taxon>Ditrysia</taxon>
        <taxon>Papilionoidea</taxon>
        <taxon>Nymphalidae</taxon>
        <taxon>Satyrinae</taxon>
        <taxon>Satyrini</taxon>
        <taxon>Parargina</taxon>
        <taxon>Pararge</taxon>
    </lineage>
</organism>
<dbReference type="AlphaFoldDB" id="A0A8S4SKC4"/>
<dbReference type="GO" id="GO:0005576">
    <property type="term" value="C:extracellular region"/>
    <property type="evidence" value="ECO:0007669"/>
    <property type="project" value="InterPro"/>
</dbReference>
<proteinExistence type="predicted"/>
<dbReference type="InterPro" id="IPR036508">
    <property type="entry name" value="Chitin-bd_dom_sf"/>
</dbReference>
<dbReference type="InterPro" id="IPR052976">
    <property type="entry name" value="Scoloptoxin-like"/>
</dbReference>
<accession>A0A8S4SKC4</accession>
<feature type="compositionally biased region" description="Polar residues" evidence="1">
    <location>
        <begin position="662"/>
        <end position="674"/>
    </location>
</feature>
<dbReference type="OrthoDB" id="6428908at2759"/>
<evidence type="ECO:0000259" key="2">
    <source>
        <dbReference type="PROSITE" id="PS50940"/>
    </source>
</evidence>
<feature type="region of interest" description="Disordered" evidence="1">
    <location>
        <begin position="460"/>
        <end position="496"/>
    </location>
</feature>
<feature type="compositionally biased region" description="Basic and acidic residues" evidence="1">
    <location>
        <begin position="621"/>
        <end position="637"/>
    </location>
</feature>